<comment type="caution">
    <text evidence="1">The sequence shown here is derived from an EMBL/GenBank/DDBJ whole genome shotgun (WGS) entry which is preliminary data.</text>
</comment>
<proteinExistence type="predicted"/>
<accession>X0UL86</accession>
<dbReference type="EMBL" id="BARS01027621">
    <property type="protein sequence ID" value="GAG00027.1"/>
    <property type="molecule type" value="Genomic_DNA"/>
</dbReference>
<dbReference type="AlphaFoldDB" id="X0UL86"/>
<reference evidence="1" key="1">
    <citation type="journal article" date="2014" name="Front. Microbiol.">
        <title>High frequency of phylogenetically diverse reductive dehalogenase-homologous genes in deep subseafloor sedimentary metagenomes.</title>
        <authorList>
            <person name="Kawai M."/>
            <person name="Futagami T."/>
            <person name="Toyoda A."/>
            <person name="Takaki Y."/>
            <person name="Nishi S."/>
            <person name="Hori S."/>
            <person name="Arai W."/>
            <person name="Tsubouchi T."/>
            <person name="Morono Y."/>
            <person name="Uchiyama I."/>
            <person name="Ito T."/>
            <person name="Fujiyama A."/>
            <person name="Inagaki F."/>
            <person name="Takami H."/>
        </authorList>
    </citation>
    <scope>NUCLEOTIDE SEQUENCE</scope>
    <source>
        <strain evidence="1">Expedition CK06-06</strain>
    </source>
</reference>
<organism evidence="1">
    <name type="scientific">marine sediment metagenome</name>
    <dbReference type="NCBI Taxonomy" id="412755"/>
    <lineage>
        <taxon>unclassified sequences</taxon>
        <taxon>metagenomes</taxon>
        <taxon>ecological metagenomes</taxon>
    </lineage>
</organism>
<gene>
    <name evidence="1" type="ORF">S01H1_43361</name>
</gene>
<evidence type="ECO:0000313" key="1">
    <source>
        <dbReference type="EMBL" id="GAG00027.1"/>
    </source>
</evidence>
<feature type="non-terminal residue" evidence="1">
    <location>
        <position position="1"/>
    </location>
</feature>
<sequence>TASSENFDAAIERTLNQLQNNSATVEFEDVRLSGTRIIADIVVSNLAGHKFPTGYPSRRAWLHFTVLDGSGQTVFESGGFNEDGSIVGNDNDADPALWEQHYLAIVESNQVQIYETILRDSEGDITTALLHAAGYRKDNRLLPDGFEKKSPYEDIAVRGGAMEDDDFQGGGDSIQYAVDIGSAAGTITVKVELLYQTISYRWADNLRAKDADEIQRFLRYIDTVPNLPMVIASTSVEVGN</sequence>
<name>X0UL86_9ZZZZ</name>
<protein>
    <submittedName>
        <fullName evidence="1">Uncharacterized protein</fullName>
    </submittedName>
</protein>